<dbReference type="SUPFAM" id="SSF47413">
    <property type="entry name" value="lambda repressor-like DNA-binding domains"/>
    <property type="match status" value="1"/>
</dbReference>
<reference evidence="6" key="1">
    <citation type="submission" date="2021-04" db="EMBL/GenBank/DDBJ databases">
        <title>Proteiniclasticum sedimins sp. nov., an obligate anaerobic bacterium isolated from anaerobic sludge.</title>
        <authorList>
            <person name="Liu J."/>
        </authorList>
    </citation>
    <scope>NUCLEOTIDE SEQUENCE</scope>
    <source>
        <strain evidence="6">BAD-10</strain>
    </source>
</reference>
<dbReference type="Gene3D" id="3.40.50.2300">
    <property type="match status" value="2"/>
</dbReference>
<dbReference type="RefSeq" id="WP_211800531.1">
    <property type="nucleotide sequence ID" value="NZ_JAGSCS010000005.1"/>
</dbReference>
<evidence type="ECO:0000256" key="2">
    <source>
        <dbReference type="ARBA" id="ARBA00023125"/>
    </source>
</evidence>
<dbReference type="SUPFAM" id="SSF53822">
    <property type="entry name" value="Periplasmic binding protein-like I"/>
    <property type="match status" value="1"/>
</dbReference>
<feature type="domain" description="HTH cro/C1-type" evidence="5">
    <location>
        <begin position="8"/>
        <end position="52"/>
    </location>
</feature>
<dbReference type="PRINTS" id="PR00036">
    <property type="entry name" value="HTHLACI"/>
</dbReference>
<dbReference type="EMBL" id="JAGSCS010000005">
    <property type="protein sequence ID" value="MBR0575867.1"/>
    <property type="molecule type" value="Genomic_DNA"/>
</dbReference>
<evidence type="ECO:0000313" key="6">
    <source>
        <dbReference type="EMBL" id="MBR0575867.1"/>
    </source>
</evidence>
<dbReference type="AlphaFoldDB" id="A0A941CPI7"/>
<gene>
    <name evidence="6" type="ORF">KCG48_05860</name>
</gene>
<dbReference type="PROSITE" id="PS50943">
    <property type="entry name" value="HTH_CROC1"/>
    <property type="match status" value="1"/>
</dbReference>
<dbReference type="InterPro" id="IPR046335">
    <property type="entry name" value="LacI/GalR-like_sensor"/>
</dbReference>
<evidence type="ECO:0000259" key="4">
    <source>
        <dbReference type="PROSITE" id="PS50932"/>
    </source>
</evidence>
<name>A0A941CPI7_9CLOT</name>
<keyword evidence="2 6" id="KW-0238">DNA-binding</keyword>
<dbReference type="SMART" id="SM00354">
    <property type="entry name" value="HTH_LACI"/>
    <property type="match status" value="1"/>
</dbReference>
<dbReference type="PANTHER" id="PTHR30146:SF109">
    <property type="entry name" value="HTH-TYPE TRANSCRIPTIONAL REGULATOR GALS"/>
    <property type="match status" value="1"/>
</dbReference>
<dbReference type="InterPro" id="IPR000843">
    <property type="entry name" value="HTH_LacI"/>
</dbReference>
<dbReference type="PROSITE" id="PS00356">
    <property type="entry name" value="HTH_LACI_1"/>
    <property type="match status" value="1"/>
</dbReference>
<evidence type="ECO:0000256" key="3">
    <source>
        <dbReference type="ARBA" id="ARBA00023163"/>
    </source>
</evidence>
<organism evidence="6 7">
    <name type="scientific">Proteiniclasticum sediminis</name>
    <dbReference type="NCBI Taxonomy" id="2804028"/>
    <lineage>
        <taxon>Bacteria</taxon>
        <taxon>Bacillati</taxon>
        <taxon>Bacillota</taxon>
        <taxon>Clostridia</taxon>
        <taxon>Eubacteriales</taxon>
        <taxon>Clostridiaceae</taxon>
        <taxon>Proteiniclasticum</taxon>
    </lineage>
</organism>
<dbReference type="CDD" id="cd06294">
    <property type="entry name" value="PBP1_MalR-like"/>
    <property type="match status" value="1"/>
</dbReference>
<evidence type="ECO:0000256" key="1">
    <source>
        <dbReference type="ARBA" id="ARBA00023015"/>
    </source>
</evidence>
<sequence>MVKKTTHMTVKDVAEKAGVSPSTVSRVISNHPKISEETKEKVLKIMDELGYYPNAIARSLASKKTGTIGVILPNRSEDLLLNPFFPEALRGILKGAAAFGYDVLLSTSTEGKNEMEIVKTFIRSSKVDGIVLMSSSVGDESQAYLNNIDFPYSLIGSPYDHKERVNHVDNDNYMAAYELTTYLSMIGRKRIALIAGEIGQMVTMKRVEGYQKALMESNIPYDEHLLFTGKFDEETGYTYGAAILDMTPRPDAIIITDDLIAFGAVKVFQGAGVRIPEDMAIASFNNSILSRYSDIPLTSVEINSFELGYESVNLLVQSIDQGVRGNKVIIPYTIVKRQSTEGHDPLLPSPVS</sequence>
<dbReference type="GO" id="GO:0003700">
    <property type="term" value="F:DNA-binding transcription factor activity"/>
    <property type="evidence" value="ECO:0007669"/>
    <property type="project" value="TreeGrafter"/>
</dbReference>
<evidence type="ECO:0000259" key="5">
    <source>
        <dbReference type="PROSITE" id="PS50943"/>
    </source>
</evidence>
<dbReference type="InterPro" id="IPR001387">
    <property type="entry name" value="Cro/C1-type_HTH"/>
</dbReference>
<keyword evidence="3" id="KW-0804">Transcription</keyword>
<dbReference type="InterPro" id="IPR028082">
    <property type="entry name" value="Peripla_BP_I"/>
</dbReference>
<dbReference type="Proteomes" id="UP000675379">
    <property type="component" value="Unassembled WGS sequence"/>
</dbReference>
<feature type="domain" description="HTH lacI-type" evidence="4">
    <location>
        <begin position="8"/>
        <end position="62"/>
    </location>
</feature>
<accession>A0A941CPI7</accession>
<dbReference type="PROSITE" id="PS50932">
    <property type="entry name" value="HTH_LACI_2"/>
    <property type="match status" value="1"/>
</dbReference>
<dbReference type="Pfam" id="PF00356">
    <property type="entry name" value="LacI"/>
    <property type="match status" value="1"/>
</dbReference>
<dbReference type="GO" id="GO:0000976">
    <property type="term" value="F:transcription cis-regulatory region binding"/>
    <property type="evidence" value="ECO:0007669"/>
    <property type="project" value="TreeGrafter"/>
</dbReference>
<dbReference type="PANTHER" id="PTHR30146">
    <property type="entry name" value="LACI-RELATED TRANSCRIPTIONAL REPRESSOR"/>
    <property type="match status" value="1"/>
</dbReference>
<proteinExistence type="predicted"/>
<protein>
    <submittedName>
        <fullName evidence="6">LacI family DNA-binding transcriptional regulator</fullName>
    </submittedName>
</protein>
<dbReference type="InterPro" id="IPR010982">
    <property type="entry name" value="Lambda_DNA-bd_dom_sf"/>
</dbReference>
<dbReference type="Pfam" id="PF13377">
    <property type="entry name" value="Peripla_BP_3"/>
    <property type="match status" value="1"/>
</dbReference>
<keyword evidence="1" id="KW-0805">Transcription regulation</keyword>
<dbReference type="FunFam" id="1.10.260.40:FF:000002">
    <property type="entry name" value="HTH-type transcriptional repressor PurR"/>
    <property type="match status" value="1"/>
</dbReference>
<evidence type="ECO:0000313" key="7">
    <source>
        <dbReference type="Proteomes" id="UP000675379"/>
    </source>
</evidence>
<dbReference type="Gene3D" id="1.10.260.40">
    <property type="entry name" value="lambda repressor-like DNA-binding domains"/>
    <property type="match status" value="1"/>
</dbReference>
<comment type="caution">
    <text evidence="6">The sequence shown here is derived from an EMBL/GenBank/DDBJ whole genome shotgun (WGS) entry which is preliminary data.</text>
</comment>
<keyword evidence="7" id="KW-1185">Reference proteome</keyword>
<dbReference type="CDD" id="cd01392">
    <property type="entry name" value="HTH_LacI"/>
    <property type="match status" value="1"/>
</dbReference>